<organism evidence="5 7">
    <name type="scientific">Ferrovum myxofaciens</name>
    <dbReference type="NCBI Taxonomy" id="416213"/>
    <lineage>
        <taxon>Bacteria</taxon>
        <taxon>Pseudomonadati</taxon>
        <taxon>Pseudomonadota</taxon>
        <taxon>Betaproteobacteria</taxon>
        <taxon>Ferrovales</taxon>
        <taxon>Ferrovaceae</taxon>
        <taxon>Ferrovum</taxon>
    </lineage>
</organism>
<dbReference type="CDD" id="cd04186">
    <property type="entry name" value="GT_2_like_c"/>
    <property type="match status" value="1"/>
</dbReference>
<dbReference type="Proteomes" id="UP000075653">
    <property type="component" value="Unassembled WGS sequence"/>
</dbReference>
<dbReference type="RefSeq" id="WP_062188273.1">
    <property type="nucleotide sequence ID" value="NZ_CP053675.1"/>
</dbReference>
<dbReference type="GO" id="GO:0102096">
    <property type="term" value="F:decaprenyl-N-acetyl-alpha-D-glucosaminyl-pyrophosphate:dTDP-alpha-L-rhamnose rhamnosyltransferase activity"/>
    <property type="evidence" value="ECO:0007669"/>
    <property type="project" value="UniProtKB-EC"/>
</dbReference>
<dbReference type="SUPFAM" id="SSF53448">
    <property type="entry name" value="Nucleotide-diphospho-sugar transferases"/>
    <property type="match status" value="1"/>
</dbReference>
<accession>A0A859AAF2</accession>
<gene>
    <name evidence="5" type="primary">wbbL_3</name>
    <name evidence="5" type="ORF">FEMY_17660</name>
    <name evidence="6" type="ORF">JZL65_11985</name>
</gene>
<dbReference type="EMBL" id="CP071137">
    <property type="protein sequence ID" value="QWY77171.1"/>
    <property type="molecule type" value="Genomic_DNA"/>
</dbReference>
<evidence type="ECO:0000256" key="2">
    <source>
        <dbReference type="ARBA" id="ARBA00022676"/>
    </source>
</evidence>
<dbReference type="Gene3D" id="3.90.550.10">
    <property type="entry name" value="Spore Coat Polysaccharide Biosynthesis Protein SpsA, Chain A"/>
    <property type="match status" value="1"/>
</dbReference>
<proteinExistence type="inferred from homology"/>
<keyword evidence="3 5" id="KW-0808">Transferase</keyword>
<sequence>MVEIMNLYKLEKKRVLVSILNWNGGDESVACLYSLFESNYKSFSVVVIDNASTDNSPENIKCLFPQVTLIRNSENRGFASAQNQGIRYAIEKHFEYIWILNNDTIIDANALGLLVYSLDSDASIGAVSPILLDNDNSNSNRIQFCGCSINRKLRYFEQHKFLDEGLKAQSENPKDFCLWGTALLTRTTILKKIGGFDDKLFAYFEDMDLSIRIIKLGFYNRIVEQSIVFHAGVNDPNSRPPHYVYLNTRNRYLFWINYLPWHQQVNYTRQYLAGSLLLAASWHDVGDSQRETATLLGIWDALCRRGGGWVKERSLPKWVPSILLTHPYIFVNILRGDILGVTKKVFKRQSAPSRKD</sequence>
<comment type="similarity">
    <text evidence="1">Belongs to the glycosyltransferase 2 family.</text>
</comment>
<reference evidence="5 7" key="1">
    <citation type="submission" date="2016-01" db="EMBL/GenBank/DDBJ databases">
        <title>Genome sequence of the acidophilic iron oxidising Ferrovum strain Z-31.</title>
        <authorList>
            <person name="Poehlein A."/>
            <person name="Ullrich S.R."/>
            <person name="Schloemann M."/>
            <person name="Muehling M."/>
            <person name="Daniel R."/>
        </authorList>
    </citation>
    <scope>NUCLEOTIDE SEQUENCE [LARGE SCALE GENOMIC DNA]</scope>
    <source>
        <strain evidence="5 7">Z-31</strain>
    </source>
</reference>
<dbReference type="AlphaFoldDB" id="A0A859AAF2"/>
<dbReference type="PATRIC" id="fig|1789004.3.peg.1805"/>
<keyword evidence="2 5" id="KW-0328">Glycosyltransferase</keyword>
<dbReference type="EC" id="2.4.1.289" evidence="5"/>
<dbReference type="PANTHER" id="PTHR43179:SF12">
    <property type="entry name" value="GALACTOFURANOSYLTRANSFERASE GLFT2"/>
    <property type="match status" value="1"/>
</dbReference>
<feature type="domain" description="Glycosyltransferase 2-like" evidence="4">
    <location>
        <begin position="29"/>
        <end position="193"/>
    </location>
</feature>
<reference evidence="6" key="2">
    <citation type="submission" date="2021-02" db="EMBL/GenBank/DDBJ databases">
        <title>Comparative genomics of Ferrovum myxofaciens strains, predominant extremophile bacteria forming large biofilm stalactites in acid mine ecosystems.</title>
        <authorList>
            <person name="Burkartova K."/>
            <person name="Ridl J."/>
            <person name="Pajer P."/>
            <person name="Falteisek L."/>
        </authorList>
    </citation>
    <scope>NUCLEOTIDE SEQUENCE</scope>
    <source>
        <strain evidence="6">MI1III</strain>
    </source>
</reference>
<evidence type="ECO:0000256" key="1">
    <source>
        <dbReference type="ARBA" id="ARBA00006739"/>
    </source>
</evidence>
<name>A0A859AAF2_9PROT</name>
<accession>A0A149VWY3</accession>
<evidence type="ECO:0000259" key="4">
    <source>
        <dbReference type="Pfam" id="PF00535"/>
    </source>
</evidence>
<dbReference type="EMBL" id="LRRD01000041">
    <property type="protein sequence ID" value="KXW57719.1"/>
    <property type="molecule type" value="Genomic_DNA"/>
</dbReference>
<evidence type="ECO:0000313" key="7">
    <source>
        <dbReference type="Proteomes" id="UP000075653"/>
    </source>
</evidence>
<dbReference type="Pfam" id="PF00535">
    <property type="entry name" value="Glycos_transf_2"/>
    <property type="match status" value="1"/>
</dbReference>
<evidence type="ECO:0000313" key="5">
    <source>
        <dbReference type="EMBL" id="KXW57719.1"/>
    </source>
</evidence>
<dbReference type="PANTHER" id="PTHR43179">
    <property type="entry name" value="RHAMNOSYLTRANSFERASE WBBL"/>
    <property type="match status" value="1"/>
</dbReference>
<keyword evidence="7" id="KW-1185">Reference proteome</keyword>
<evidence type="ECO:0000313" key="6">
    <source>
        <dbReference type="EMBL" id="QWY77171.1"/>
    </source>
</evidence>
<evidence type="ECO:0000256" key="3">
    <source>
        <dbReference type="ARBA" id="ARBA00022679"/>
    </source>
</evidence>
<dbReference type="InterPro" id="IPR029044">
    <property type="entry name" value="Nucleotide-diphossugar_trans"/>
</dbReference>
<dbReference type="Proteomes" id="UP000683551">
    <property type="component" value="Chromosome"/>
</dbReference>
<dbReference type="InterPro" id="IPR001173">
    <property type="entry name" value="Glyco_trans_2-like"/>
</dbReference>
<protein>
    <submittedName>
        <fullName evidence="6">Glycosyltransferase family 2 protein</fullName>
    </submittedName>
    <submittedName>
        <fullName evidence="5">N-acetylglucosaminyl-diphospho-decaprenol L-rhamnosyltransferase</fullName>
        <ecNumber evidence="5">2.4.1.289</ecNumber>
    </submittedName>
</protein>